<dbReference type="GO" id="GO:0006302">
    <property type="term" value="P:double-strand break repair"/>
    <property type="evidence" value="ECO:0007669"/>
    <property type="project" value="TreeGrafter"/>
</dbReference>
<sequence length="811" mass="92397">MSRIMFIDLETENHTYFGALASPRHPKNYIVAEGRAIDTQPFDGPITGTYFTSQEEADNAQWLAIPDDVWLLVAHNAAFEMDWFLVKQREEIMRFLKRGGRIFCTAYAEYLLTNQQETYPSLDATAPKYGGTHKVDGVKLLWEQGHLTSQIDKDLLFDQYLIGEGGDIDNTRRTFYGQVGLLTQRGMWDMALLRMEGLIYNCLSMDAGLHVNRDIAFAQKADQEAKLLELTEGFKAFREHIPEYVEFKDTSDFHMSAWLFGGPVKYRIRDTWFEDDGVTPKYEKIDCYKFGDTFVPVAMENGENMDGESFERCVAAYGAADKYKAGKQKGQIKVHSVPGTTPKQKWYDRQLDLKGIVPLSVLPQDVQKSFKDEFAGKRKLADGSPVYSTGADAIEMLSKRQEFDEGTRNLLTSLLKFAKIDKDLGTYYLREQCDEEGNVVKQSGMLQYLTEQDVVYHILNTTSTVTTRLSSNRPNMQNIPRGDTSDVKKMFTSRFENPRWLAYALACRIIPQDVYDECMALIEKGEPAGAVIEADYSALEVVTLAAFSKDQNLVKALLENIDMHCMRLSQQLGEKYEDVLLKCKDDTHPDHKRYKTMRTNIKPKAFAYQYGATAMGIAFATGCTVEEAQAFIDAEKALFPDVEAFYENTIFAEVERTKTIHREQADNGGWRVYGRGTWTSPAGTTFEFRQYPKVKWVDGQRIELMEFKPTQMRNYPIQGESGFFVQGIAGQVARWLISRDFFGGRCFVINQVHDALYLDCTRSVLHEVAVAVKHIMESLPEFFKQYGYDLGVPFPAEVEAGPSMYEKSKVH</sequence>
<dbReference type="GO" id="GO:0006261">
    <property type="term" value="P:DNA-templated DNA replication"/>
    <property type="evidence" value="ECO:0007669"/>
    <property type="project" value="InterPro"/>
</dbReference>
<evidence type="ECO:0000259" key="3">
    <source>
        <dbReference type="SMART" id="SM00482"/>
    </source>
</evidence>
<gene>
    <name evidence="4" type="ORF">SnaR1_gp22</name>
</gene>
<dbReference type="EMBL" id="MN844877">
    <property type="protein sequence ID" value="QHJ75317.1"/>
    <property type="molecule type" value="Genomic_DNA"/>
</dbReference>
<dbReference type="InterPro" id="IPR043502">
    <property type="entry name" value="DNA/RNA_pol_sf"/>
</dbReference>
<evidence type="ECO:0000313" key="4">
    <source>
        <dbReference type="EMBL" id="QHJ75317.1"/>
    </source>
</evidence>
<dbReference type="GO" id="GO:0039693">
    <property type="term" value="P:viral DNA genome replication"/>
    <property type="evidence" value="ECO:0007669"/>
    <property type="project" value="UniProtKB-KW"/>
</dbReference>
<evidence type="ECO:0000256" key="2">
    <source>
        <dbReference type="ARBA" id="ARBA00023109"/>
    </source>
</evidence>
<name>A0A6B9SWK9_9CAUD</name>
<dbReference type="GO" id="GO:0003887">
    <property type="term" value="F:DNA-directed DNA polymerase activity"/>
    <property type="evidence" value="ECO:0007669"/>
    <property type="project" value="InterPro"/>
</dbReference>
<keyword evidence="1" id="KW-0235">DNA replication</keyword>
<evidence type="ECO:0000256" key="1">
    <source>
        <dbReference type="ARBA" id="ARBA00022705"/>
    </source>
</evidence>
<dbReference type="Gene3D" id="3.30.70.370">
    <property type="match status" value="2"/>
</dbReference>
<dbReference type="PANTHER" id="PTHR10133">
    <property type="entry name" value="DNA POLYMERASE I"/>
    <property type="match status" value="1"/>
</dbReference>
<dbReference type="InterPro" id="IPR002298">
    <property type="entry name" value="DNA_polymerase_A"/>
</dbReference>
<dbReference type="InterPro" id="IPR001098">
    <property type="entry name" value="DNA-dir_DNA_pol_A_palm_dom"/>
</dbReference>
<dbReference type="SUPFAM" id="SSF56672">
    <property type="entry name" value="DNA/RNA polymerases"/>
    <property type="match status" value="1"/>
</dbReference>
<protein>
    <submittedName>
        <fullName evidence="4">DNA polymerase</fullName>
    </submittedName>
</protein>
<reference evidence="4 5" key="1">
    <citation type="submission" date="2019-12" db="EMBL/GenBank/DDBJ databases">
        <title>The first sequenced Sphaerotilus natans bacteriophage genome is one of a kind - characterization and potential to control this filamentous bacterium in WWTP.</title>
        <authorList>
            <person name="Ferreira R."/>
            <person name="Amado R."/>
            <person name="Padrao J."/>
            <person name="Ferreira V."/>
            <person name="Dias N.M."/>
            <person name="Melo L.D.R."/>
            <person name="Azeredo J."/>
            <person name="Santos S.B."/>
            <person name="Nicolau A."/>
        </authorList>
    </citation>
    <scope>NUCLEOTIDE SEQUENCE [LARGE SCALE GENOMIC DNA]</scope>
</reference>
<accession>A0A6B9SWK9</accession>
<dbReference type="Pfam" id="PF00476">
    <property type="entry name" value="DNA_pol_A"/>
    <property type="match status" value="1"/>
</dbReference>
<organism evidence="4 5">
    <name type="scientific">Sphaerotilus phage vB_SnaP-R1</name>
    <dbReference type="NCBI Taxonomy" id="2696336"/>
    <lineage>
        <taxon>Viruses</taxon>
        <taxon>Duplodnaviria</taxon>
        <taxon>Heunggongvirae</taxon>
        <taxon>Uroviricota</taxon>
        <taxon>Caudoviricetes</taxon>
        <taxon>Autographivirales</taxon>
        <taxon>Autoscriptoviridae</taxon>
        <taxon>Natansvirus</taxon>
        <taxon>Natansvirus SnaPR1</taxon>
    </lineage>
</organism>
<dbReference type="Gene3D" id="1.10.150.20">
    <property type="entry name" value="5' to 3' exonuclease, C-terminal subdomain"/>
    <property type="match status" value="1"/>
</dbReference>
<feature type="domain" description="DNA-directed DNA polymerase family A palm" evidence="3">
    <location>
        <begin position="484"/>
        <end position="764"/>
    </location>
</feature>
<dbReference type="Proteomes" id="UP000464416">
    <property type="component" value="Segment"/>
</dbReference>
<keyword evidence="2" id="KW-1194">Viral DNA replication</keyword>
<dbReference type="SMART" id="SM00482">
    <property type="entry name" value="POLAc"/>
    <property type="match status" value="1"/>
</dbReference>
<dbReference type="PANTHER" id="PTHR10133:SF27">
    <property type="entry name" value="DNA POLYMERASE NU"/>
    <property type="match status" value="1"/>
</dbReference>
<dbReference type="GO" id="GO:0003677">
    <property type="term" value="F:DNA binding"/>
    <property type="evidence" value="ECO:0007669"/>
    <property type="project" value="InterPro"/>
</dbReference>
<keyword evidence="5" id="KW-1185">Reference proteome</keyword>
<proteinExistence type="predicted"/>
<evidence type="ECO:0000313" key="5">
    <source>
        <dbReference type="Proteomes" id="UP000464416"/>
    </source>
</evidence>